<dbReference type="KEGG" id="fcr:HYN56_10050"/>
<evidence type="ECO:0000313" key="2">
    <source>
        <dbReference type="Proteomes" id="UP000245250"/>
    </source>
</evidence>
<name>A0A2S1YKI4_9FLAO</name>
<dbReference type="EMBL" id="CP029255">
    <property type="protein sequence ID" value="AWK04552.1"/>
    <property type="molecule type" value="Genomic_DNA"/>
</dbReference>
<reference evidence="1 2" key="1">
    <citation type="submission" date="2018-05" db="EMBL/GenBank/DDBJ databases">
        <title>Genome sequencing of Flavobacterium sp. HYN0056.</title>
        <authorList>
            <person name="Yi H."/>
            <person name="Baek C."/>
        </authorList>
    </citation>
    <scope>NUCLEOTIDE SEQUENCE [LARGE SCALE GENOMIC DNA]</scope>
    <source>
        <strain evidence="1 2">HYN0056</strain>
    </source>
</reference>
<dbReference type="RefSeq" id="WP_109192051.1">
    <property type="nucleotide sequence ID" value="NZ_CP029255.1"/>
</dbReference>
<proteinExistence type="predicted"/>
<dbReference type="AlphaFoldDB" id="A0A2S1YKI4"/>
<accession>A0A2S1YKI4</accession>
<sequence>MGVNIYLKSFKKNEKTIISHLKSLDIYDGNDDEIDNYKIEEQVISNLEIIEVVVSYNLFKSFYDINIFLTLNELAFYNFAYSPISGDGLVDNSIVCFDSKTLLVPIEKLILMCENWYECANVKIDVEYNLKHLKELKKFVESSIEKGSFVTVTIG</sequence>
<organism evidence="1 2">
    <name type="scientific">Flavobacterium crocinum</name>
    <dbReference type="NCBI Taxonomy" id="2183896"/>
    <lineage>
        <taxon>Bacteria</taxon>
        <taxon>Pseudomonadati</taxon>
        <taxon>Bacteroidota</taxon>
        <taxon>Flavobacteriia</taxon>
        <taxon>Flavobacteriales</taxon>
        <taxon>Flavobacteriaceae</taxon>
        <taxon>Flavobacterium</taxon>
    </lineage>
</organism>
<gene>
    <name evidence="1" type="ORF">HYN56_10050</name>
</gene>
<dbReference type="Proteomes" id="UP000245250">
    <property type="component" value="Chromosome"/>
</dbReference>
<protein>
    <submittedName>
        <fullName evidence="1">Uncharacterized protein</fullName>
    </submittedName>
</protein>
<dbReference type="OrthoDB" id="9816422at2"/>
<evidence type="ECO:0000313" key="1">
    <source>
        <dbReference type="EMBL" id="AWK04552.1"/>
    </source>
</evidence>
<keyword evidence="2" id="KW-1185">Reference proteome</keyword>